<dbReference type="Proteomes" id="UP001358586">
    <property type="component" value="Chromosome 9"/>
</dbReference>
<reference evidence="1 2" key="1">
    <citation type="submission" date="2023-03" db="EMBL/GenBank/DDBJ databases">
        <title>WGS of Gossypium arboreum.</title>
        <authorList>
            <person name="Yu D."/>
        </authorList>
    </citation>
    <scope>NUCLEOTIDE SEQUENCE [LARGE SCALE GENOMIC DNA]</scope>
    <source>
        <tissue evidence="1">Leaf</tissue>
    </source>
</reference>
<evidence type="ECO:0000313" key="2">
    <source>
        <dbReference type="Proteomes" id="UP001358586"/>
    </source>
</evidence>
<name>A0ABR0NSV2_GOSAR</name>
<dbReference type="InterPro" id="IPR043454">
    <property type="entry name" value="NPH3/RPT2-like"/>
</dbReference>
<dbReference type="EMBL" id="JARKNE010000009">
    <property type="protein sequence ID" value="KAK5803526.1"/>
    <property type="molecule type" value="Genomic_DNA"/>
</dbReference>
<proteinExistence type="predicted"/>
<comment type="caution">
    <text evidence="1">The sequence shown here is derived from an EMBL/GenBank/DDBJ whole genome shotgun (WGS) entry which is preliminary data.</text>
</comment>
<keyword evidence="2" id="KW-1185">Reference proteome</keyword>
<gene>
    <name evidence="1" type="ORF">PVK06_031173</name>
</gene>
<evidence type="ECO:0000313" key="1">
    <source>
        <dbReference type="EMBL" id="KAK5803526.1"/>
    </source>
</evidence>
<sequence>MSKYGKTACMLEEIESIHDRTFTKKLEEFPGGSDTFLFAVKFCYGVHVEFIVRNIITVYCAVDYLDMTDEYGKIIYFRRRKVSSTKMYFTTGKIVYWLCKVANRACQGQKSSTYYKNV</sequence>
<accession>A0ABR0NSV2</accession>
<dbReference type="PANTHER" id="PTHR32370">
    <property type="entry name" value="OS12G0117600 PROTEIN"/>
    <property type="match status" value="1"/>
</dbReference>
<organism evidence="1 2">
    <name type="scientific">Gossypium arboreum</name>
    <name type="common">Tree cotton</name>
    <name type="synonym">Gossypium nanking</name>
    <dbReference type="NCBI Taxonomy" id="29729"/>
    <lineage>
        <taxon>Eukaryota</taxon>
        <taxon>Viridiplantae</taxon>
        <taxon>Streptophyta</taxon>
        <taxon>Embryophyta</taxon>
        <taxon>Tracheophyta</taxon>
        <taxon>Spermatophyta</taxon>
        <taxon>Magnoliopsida</taxon>
        <taxon>eudicotyledons</taxon>
        <taxon>Gunneridae</taxon>
        <taxon>Pentapetalae</taxon>
        <taxon>rosids</taxon>
        <taxon>malvids</taxon>
        <taxon>Malvales</taxon>
        <taxon>Malvaceae</taxon>
        <taxon>Malvoideae</taxon>
        <taxon>Gossypium</taxon>
    </lineage>
</organism>
<protein>
    <submittedName>
        <fullName evidence="1">Uncharacterized protein</fullName>
    </submittedName>
</protein>